<dbReference type="SMART" id="SM00356">
    <property type="entry name" value="ZnF_C3H1"/>
    <property type="match status" value="2"/>
</dbReference>
<evidence type="ECO:0000313" key="10">
    <source>
        <dbReference type="Proteomes" id="UP000269721"/>
    </source>
</evidence>
<keyword evidence="3 5" id="KW-0863">Zinc-finger</keyword>
<evidence type="ECO:0000259" key="8">
    <source>
        <dbReference type="PROSITE" id="PS51140"/>
    </source>
</evidence>
<dbReference type="GO" id="GO:0003723">
    <property type="term" value="F:RNA binding"/>
    <property type="evidence" value="ECO:0007669"/>
    <property type="project" value="InterPro"/>
</dbReference>
<dbReference type="InterPro" id="IPR000571">
    <property type="entry name" value="Znf_CCCH"/>
</dbReference>
<protein>
    <recommendedName>
        <fullName evidence="11">C3H1-type domain-containing protein</fullName>
    </recommendedName>
</protein>
<feature type="domain" description="C3H1-type" evidence="7">
    <location>
        <begin position="157"/>
        <end position="184"/>
    </location>
</feature>
<dbReference type="OrthoDB" id="3247158at2759"/>
<dbReference type="Proteomes" id="UP000269721">
    <property type="component" value="Unassembled WGS sequence"/>
</dbReference>
<feature type="domain" description="CUE" evidence="8">
    <location>
        <begin position="73"/>
        <end position="116"/>
    </location>
</feature>
<keyword evidence="1 5" id="KW-0479">Metal-binding</keyword>
<evidence type="ECO:0000256" key="4">
    <source>
        <dbReference type="ARBA" id="ARBA00022833"/>
    </source>
</evidence>
<keyword evidence="2" id="KW-0677">Repeat</keyword>
<dbReference type="InterPro" id="IPR003892">
    <property type="entry name" value="CUE"/>
</dbReference>
<evidence type="ECO:0000256" key="1">
    <source>
        <dbReference type="ARBA" id="ARBA00022723"/>
    </source>
</evidence>
<keyword evidence="10" id="KW-1185">Reference proteome</keyword>
<dbReference type="PROSITE" id="PS51140">
    <property type="entry name" value="CUE"/>
    <property type="match status" value="1"/>
</dbReference>
<evidence type="ECO:0000256" key="6">
    <source>
        <dbReference type="SAM" id="MobiDB-lite"/>
    </source>
</evidence>
<dbReference type="InterPro" id="IPR036855">
    <property type="entry name" value="Znf_CCCH_sf"/>
</dbReference>
<name>A0A4P9WJF8_9FUNG</name>
<feature type="zinc finger region" description="C3H1-type" evidence="5">
    <location>
        <begin position="157"/>
        <end position="184"/>
    </location>
</feature>
<dbReference type="SUPFAM" id="SSF90229">
    <property type="entry name" value="CCCH zinc finger"/>
    <property type="match status" value="1"/>
</dbReference>
<reference evidence="10" key="1">
    <citation type="journal article" date="2018" name="Nat. Microbiol.">
        <title>Leveraging single-cell genomics to expand the fungal tree of life.</title>
        <authorList>
            <person name="Ahrendt S.R."/>
            <person name="Quandt C.A."/>
            <person name="Ciobanu D."/>
            <person name="Clum A."/>
            <person name="Salamov A."/>
            <person name="Andreopoulos B."/>
            <person name="Cheng J.F."/>
            <person name="Woyke T."/>
            <person name="Pelin A."/>
            <person name="Henrissat B."/>
            <person name="Reynolds N.K."/>
            <person name="Benny G.L."/>
            <person name="Smith M.E."/>
            <person name="James T.Y."/>
            <person name="Grigoriev I.V."/>
        </authorList>
    </citation>
    <scope>NUCLEOTIDE SEQUENCE [LARGE SCALE GENOMIC DNA]</scope>
</reference>
<dbReference type="PANTHER" id="PTHR13119">
    <property type="entry name" value="ZINC FINGER CCCH DOMAIN-CONTAINING PROTEI"/>
    <property type="match status" value="1"/>
</dbReference>
<keyword evidence="4 5" id="KW-0862">Zinc</keyword>
<proteinExistence type="predicted"/>
<dbReference type="GO" id="GO:0045892">
    <property type="term" value="P:negative regulation of DNA-templated transcription"/>
    <property type="evidence" value="ECO:0007669"/>
    <property type="project" value="InterPro"/>
</dbReference>
<feature type="zinc finger region" description="C3H1-type" evidence="5">
    <location>
        <begin position="133"/>
        <end position="156"/>
    </location>
</feature>
<dbReference type="GO" id="GO:0008270">
    <property type="term" value="F:zinc ion binding"/>
    <property type="evidence" value="ECO:0007669"/>
    <property type="project" value="UniProtKB-KW"/>
</dbReference>
<dbReference type="AlphaFoldDB" id="A0A4P9WJF8"/>
<evidence type="ECO:0008006" key="11">
    <source>
        <dbReference type="Google" id="ProtNLM"/>
    </source>
</evidence>
<dbReference type="EMBL" id="KZ994741">
    <property type="protein sequence ID" value="RKO92185.1"/>
    <property type="molecule type" value="Genomic_DNA"/>
</dbReference>
<evidence type="ECO:0000313" key="9">
    <source>
        <dbReference type="EMBL" id="RKO92185.1"/>
    </source>
</evidence>
<feature type="domain" description="C3H1-type" evidence="7">
    <location>
        <begin position="133"/>
        <end position="156"/>
    </location>
</feature>
<sequence length="305" mass="33217">MSWLRPDALEFIPNFTPHEDAPLAYARIDDHDDDHDDYPGDIEPASSADCMEEADEEEGGDEVLDYLEEEGYTHMSPQDLLQSLAPDLPPEAVLSILTSNDFRLEPALEALLALQLSASTPASGGAAPTPRSSPPKQVCRHFLEGNCRRSDCWYSHDLKDVVCKYYLRGACSKGPACEFSHGEGVVERVESRVQTAPVPPRAVVSAVRAGDFPALKPGPGPRQKLDFWGPTIPFADIAKKKSPHPPPRATSAPAPATHHRHSTRLVEARWVSTGDTLAATYARFRGDAIQAAIEMKTSLTPSITS</sequence>
<dbReference type="PANTHER" id="PTHR13119:SF12">
    <property type="entry name" value="PROTEIN SUPPRESSOR OF SABLE"/>
    <property type="match status" value="1"/>
</dbReference>
<evidence type="ECO:0000256" key="2">
    <source>
        <dbReference type="ARBA" id="ARBA00022737"/>
    </source>
</evidence>
<evidence type="ECO:0000259" key="7">
    <source>
        <dbReference type="PROSITE" id="PS50103"/>
    </source>
</evidence>
<dbReference type="Pfam" id="PF00642">
    <property type="entry name" value="zf-CCCH"/>
    <property type="match status" value="1"/>
</dbReference>
<dbReference type="PROSITE" id="PS50103">
    <property type="entry name" value="ZF_C3H1"/>
    <property type="match status" value="2"/>
</dbReference>
<evidence type="ECO:0000256" key="3">
    <source>
        <dbReference type="ARBA" id="ARBA00022771"/>
    </source>
</evidence>
<gene>
    <name evidence="9" type="ORF">BDK51DRAFT_43415</name>
</gene>
<dbReference type="InterPro" id="IPR045124">
    <property type="entry name" value="Su(sable)-like"/>
</dbReference>
<organism evidence="9 10">
    <name type="scientific">Blyttiomyces helicus</name>
    <dbReference type="NCBI Taxonomy" id="388810"/>
    <lineage>
        <taxon>Eukaryota</taxon>
        <taxon>Fungi</taxon>
        <taxon>Fungi incertae sedis</taxon>
        <taxon>Chytridiomycota</taxon>
        <taxon>Chytridiomycota incertae sedis</taxon>
        <taxon>Chytridiomycetes</taxon>
        <taxon>Chytridiomycetes incertae sedis</taxon>
        <taxon>Blyttiomyces</taxon>
    </lineage>
</organism>
<dbReference type="GO" id="GO:0043130">
    <property type="term" value="F:ubiquitin binding"/>
    <property type="evidence" value="ECO:0007669"/>
    <property type="project" value="InterPro"/>
</dbReference>
<evidence type="ECO:0000256" key="5">
    <source>
        <dbReference type="PROSITE-ProRule" id="PRU00723"/>
    </source>
</evidence>
<dbReference type="Gene3D" id="3.30.1370.210">
    <property type="match status" value="1"/>
</dbReference>
<dbReference type="GO" id="GO:0005634">
    <property type="term" value="C:nucleus"/>
    <property type="evidence" value="ECO:0007669"/>
    <property type="project" value="TreeGrafter"/>
</dbReference>
<accession>A0A4P9WJF8</accession>
<feature type="region of interest" description="Disordered" evidence="6">
    <location>
        <begin position="238"/>
        <end position="263"/>
    </location>
</feature>